<feature type="transmembrane region" description="Helical" evidence="8">
    <location>
        <begin position="143"/>
        <end position="167"/>
    </location>
</feature>
<dbReference type="EMBL" id="JACHJO010000004">
    <property type="protein sequence ID" value="MBB6119637.1"/>
    <property type="molecule type" value="Genomic_DNA"/>
</dbReference>
<keyword evidence="5 8" id="KW-0812">Transmembrane</keyword>
<proteinExistence type="inferred from homology"/>
<dbReference type="Pfam" id="PF01925">
    <property type="entry name" value="TauE"/>
    <property type="match status" value="1"/>
</dbReference>
<keyword evidence="6 8" id="KW-1133">Transmembrane helix</keyword>
<gene>
    <name evidence="9" type="ORF">FHS13_001586</name>
</gene>
<comment type="caution">
    <text evidence="9">The sequence shown here is derived from an EMBL/GenBank/DDBJ whole genome shotgun (WGS) entry which is preliminary data.</text>
</comment>
<evidence type="ECO:0000256" key="7">
    <source>
        <dbReference type="ARBA" id="ARBA00023136"/>
    </source>
</evidence>
<dbReference type="InterPro" id="IPR052017">
    <property type="entry name" value="TSUP"/>
</dbReference>
<evidence type="ECO:0000256" key="3">
    <source>
        <dbReference type="ARBA" id="ARBA00022448"/>
    </source>
</evidence>
<evidence type="ECO:0000256" key="5">
    <source>
        <dbReference type="ARBA" id="ARBA00022692"/>
    </source>
</evidence>
<reference evidence="9 10" key="1">
    <citation type="submission" date="2020-08" db="EMBL/GenBank/DDBJ databases">
        <title>Genomic Encyclopedia of Type Strains, Phase III (KMG-III): the genomes of soil and plant-associated and newly described type strains.</title>
        <authorList>
            <person name="Whitman W."/>
        </authorList>
    </citation>
    <scope>NUCLEOTIDE SEQUENCE [LARGE SCALE GENOMIC DNA]</scope>
    <source>
        <strain evidence="9 10">CECT 8712</strain>
    </source>
</reference>
<evidence type="ECO:0000256" key="2">
    <source>
        <dbReference type="ARBA" id="ARBA00009142"/>
    </source>
</evidence>
<keyword evidence="10" id="KW-1185">Reference proteome</keyword>
<evidence type="ECO:0000256" key="4">
    <source>
        <dbReference type="ARBA" id="ARBA00022475"/>
    </source>
</evidence>
<feature type="transmembrane region" description="Helical" evidence="8">
    <location>
        <begin position="179"/>
        <end position="198"/>
    </location>
</feature>
<organism evidence="9 10">
    <name type="scientific">Nocardiopsis algeriensis</name>
    <dbReference type="NCBI Taxonomy" id="1478215"/>
    <lineage>
        <taxon>Bacteria</taxon>
        <taxon>Bacillati</taxon>
        <taxon>Actinomycetota</taxon>
        <taxon>Actinomycetes</taxon>
        <taxon>Streptosporangiales</taxon>
        <taxon>Nocardiopsidaceae</taxon>
        <taxon>Nocardiopsis</taxon>
    </lineage>
</organism>
<evidence type="ECO:0000256" key="1">
    <source>
        <dbReference type="ARBA" id="ARBA00004651"/>
    </source>
</evidence>
<accession>A0A841ILM3</accession>
<keyword evidence="4 8" id="KW-1003">Cell membrane</keyword>
<dbReference type="GO" id="GO:0005886">
    <property type="term" value="C:plasma membrane"/>
    <property type="evidence" value="ECO:0007669"/>
    <property type="project" value="UniProtKB-SubCell"/>
</dbReference>
<comment type="similarity">
    <text evidence="2 8">Belongs to the 4-toluene sulfonate uptake permease (TSUP) (TC 2.A.102) family.</text>
</comment>
<comment type="subcellular location">
    <subcellularLocation>
        <location evidence="1 8">Cell membrane</location>
        <topology evidence="1 8">Multi-pass membrane protein</topology>
    </subcellularLocation>
</comment>
<sequence length="256" mass="25666">MPVELFSPSGHGVLGEGEAWTFLALTALAVLAGAAVQSTVGLGLGMVAAPVVSLLDPTVMPGALLVTAVALPVLTLLQEWRNVDLRALAWGLPARVPGTVAGVWVVSVLDPRALAGTIGAMVLLAVVLSLWSVRVRITPASLVAAGTLSGVAGTATSIGGPPIALLYQHEPPARVRATLAAFFLCGAAISLTGLALGGQLDVRAVALGAGATPFLALGFLLGGALRRRVDAGRLRAAMLAVVGTSALFLLAQALLG</sequence>
<feature type="transmembrane region" description="Helical" evidence="8">
    <location>
        <begin position="113"/>
        <end position="131"/>
    </location>
</feature>
<evidence type="ECO:0000256" key="8">
    <source>
        <dbReference type="RuleBase" id="RU363041"/>
    </source>
</evidence>
<feature type="transmembrane region" description="Helical" evidence="8">
    <location>
        <begin position="20"/>
        <end position="42"/>
    </location>
</feature>
<feature type="transmembrane region" description="Helical" evidence="8">
    <location>
        <begin position="54"/>
        <end position="75"/>
    </location>
</feature>
<dbReference type="AlphaFoldDB" id="A0A841ILM3"/>
<feature type="transmembrane region" description="Helical" evidence="8">
    <location>
        <begin position="87"/>
        <end position="106"/>
    </location>
</feature>
<feature type="transmembrane region" description="Helical" evidence="8">
    <location>
        <begin position="237"/>
        <end position="255"/>
    </location>
</feature>
<evidence type="ECO:0000256" key="6">
    <source>
        <dbReference type="ARBA" id="ARBA00022989"/>
    </source>
</evidence>
<evidence type="ECO:0000313" key="9">
    <source>
        <dbReference type="EMBL" id="MBB6119637.1"/>
    </source>
</evidence>
<keyword evidence="3" id="KW-0813">Transport</keyword>
<evidence type="ECO:0000313" key="10">
    <source>
        <dbReference type="Proteomes" id="UP000536604"/>
    </source>
</evidence>
<dbReference type="Proteomes" id="UP000536604">
    <property type="component" value="Unassembled WGS sequence"/>
</dbReference>
<feature type="transmembrane region" description="Helical" evidence="8">
    <location>
        <begin position="204"/>
        <end position="225"/>
    </location>
</feature>
<dbReference type="PANTHER" id="PTHR30269:SF37">
    <property type="entry name" value="MEMBRANE TRANSPORTER PROTEIN"/>
    <property type="match status" value="1"/>
</dbReference>
<dbReference type="RefSeq" id="WP_343064943.1">
    <property type="nucleotide sequence ID" value="NZ_JACHJO010000004.1"/>
</dbReference>
<dbReference type="PANTHER" id="PTHR30269">
    <property type="entry name" value="TRANSMEMBRANE PROTEIN YFCA"/>
    <property type="match status" value="1"/>
</dbReference>
<name>A0A841ILM3_9ACTN</name>
<protein>
    <recommendedName>
        <fullName evidence="8">Probable membrane transporter protein</fullName>
    </recommendedName>
</protein>
<dbReference type="InterPro" id="IPR002781">
    <property type="entry name" value="TM_pro_TauE-like"/>
</dbReference>
<keyword evidence="7 8" id="KW-0472">Membrane</keyword>